<evidence type="ECO:0000313" key="2">
    <source>
        <dbReference type="EMBL" id="KAH7963885.1"/>
    </source>
</evidence>
<feature type="domain" description="RNase H type-1" evidence="1">
    <location>
        <begin position="236"/>
        <end position="369"/>
    </location>
</feature>
<gene>
    <name evidence="2" type="ORF">HPB52_023758</name>
</gene>
<dbReference type="Proteomes" id="UP000821837">
    <property type="component" value="Chromosome 3"/>
</dbReference>
<dbReference type="PROSITE" id="PS50879">
    <property type="entry name" value="RNASE_H_1"/>
    <property type="match status" value="1"/>
</dbReference>
<dbReference type="GO" id="GO:0004523">
    <property type="term" value="F:RNA-DNA hybrid ribonuclease activity"/>
    <property type="evidence" value="ECO:0007669"/>
    <property type="project" value="InterPro"/>
</dbReference>
<keyword evidence="3" id="KW-1185">Reference proteome</keyword>
<name>A0A9D4T0J5_RHISA</name>
<dbReference type="EMBL" id="JABSTV010001249">
    <property type="protein sequence ID" value="KAH7963885.1"/>
    <property type="molecule type" value="Genomic_DNA"/>
</dbReference>
<evidence type="ECO:0000259" key="1">
    <source>
        <dbReference type="PROSITE" id="PS50879"/>
    </source>
</evidence>
<dbReference type="InterPro" id="IPR002156">
    <property type="entry name" value="RNaseH_domain"/>
</dbReference>
<organism evidence="2 3">
    <name type="scientific">Rhipicephalus sanguineus</name>
    <name type="common">Brown dog tick</name>
    <name type="synonym">Ixodes sanguineus</name>
    <dbReference type="NCBI Taxonomy" id="34632"/>
    <lineage>
        <taxon>Eukaryota</taxon>
        <taxon>Metazoa</taxon>
        <taxon>Ecdysozoa</taxon>
        <taxon>Arthropoda</taxon>
        <taxon>Chelicerata</taxon>
        <taxon>Arachnida</taxon>
        <taxon>Acari</taxon>
        <taxon>Parasitiformes</taxon>
        <taxon>Ixodida</taxon>
        <taxon>Ixodoidea</taxon>
        <taxon>Ixodidae</taxon>
        <taxon>Rhipicephalinae</taxon>
        <taxon>Rhipicephalus</taxon>
        <taxon>Rhipicephalus</taxon>
    </lineage>
</organism>
<dbReference type="InterPro" id="IPR012337">
    <property type="entry name" value="RNaseH-like_sf"/>
</dbReference>
<evidence type="ECO:0000313" key="3">
    <source>
        <dbReference type="Proteomes" id="UP000821837"/>
    </source>
</evidence>
<proteinExistence type="predicted"/>
<dbReference type="VEuPathDB" id="VectorBase:RSAN_031769"/>
<reference evidence="2" key="2">
    <citation type="submission" date="2021-09" db="EMBL/GenBank/DDBJ databases">
        <authorList>
            <person name="Jia N."/>
            <person name="Wang J."/>
            <person name="Shi W."/>
            <person name="Du L."/>
            <person name="Sun Y."/>
            <person name="Zhan W."/>
            <person name="Jiang J."/>
            <person name="Wang Q."/>
            <person name="Zhang B."/>
            <person name="Ji P."/>
            <person name="Sakyi L.B."/>
            <person name="Cui X."/>
            <person name="Yuan T."/>
            <person name="Jiang B."/>
            <person name="Yang W."/>
            <person name="Lam T.T.-Y."/>
            <person name="Chang Q."/>
            <person name="Ding S."/>
            <person name="Wang X."/>
            <person name="Zhu J."/>
            <person name="Ruan X."/>
            <person name="Zhao L."/>
            <person name="Wei J."/>
            <person name="Que T."/>
            <person name="Du C."/>
            <person name="Cheng J."/>
            <person name="Dai P."/>
            <person name="Han X."/>
            <person name="Huang E."/>
            <person name="Gao Y."/>
            <person name="Liu J."/>
            <person name="Shao H."/>
            <person name="Ye R."/>
            <person name="Li L."/>
            <person name="Wei W."/>
            <person name="Wang X."/>
            <person name="Wang C."/>
            <person name="Huo Q."/>
            <person name="Li W."/>
            <person name="Guo W."/>
            <person name="Chen H."/>
            <person name="Chen S."/>
            <person name="Zhou L."/>
            <person name="Zhou L."/>
            <person name="Ni X."/>
            <person name="Tian J."/>
            <person name="Zhou Y."/>
            <person name="Sheng Y."/>
            <person name="Liu T."/>
            <person name="Pan Y."/>
            <person name="Xia L."/>
            <person name="Li J."/>
            <person name="Zhao F."/>
            <person name="Cao W."/>
        </authorList>
    </citation>
    <scope>NUCLEOTIDE SEQUENCE</scope>
    <source>
        <strain evidence="2">Rsan-2018</strain>
        <tissue evidence="2">Larvae</tissue>
    </source>
</reference>
<accession>A0A9D4T0J5</accession>
<dbReference type="InterPro" id="IPR036397">
    <property type="entry name" value="RNaseH_sf"/>
</dbReference>
<dbReference type="Pfam" id="PF00075">
    <property type="entry name" value="RNase_H"/>
    <property type="match status" value="1"/>
</dbReference>
<reference evidence="2" key="1">
    <citation type="journal article" date="2020" name="Cell">
        <title>Large-Scale Comparative Analyses of Tick Genomes Elucidate Their Genetic Diversity and Vector Capacities.</title>
        <authorList>
            <consortium name="Tick Genome and Microbiome Consortium (TIGMIC)"/>
            <person name="Jia N."/>
            <person name="Wang J."/>
            <person name="Shi W."/>
            <person name="Du L."/>
            <person name="Sun Y."/>
            <person name="Zhan W."/>
            <person name="Jiang J.F."/>
            <person name="Wang Q."/>
            <person name="Zhang B."/>
            <person name="Ji P."/>
            <person name="Bell-Sakyi L."/>
            <person name="Cui X.M."/>
            <person name="Yuan T.T."/>
            <person name="Jiang B.G."/>
            <person name="Yang W.F."/>
            <person name="Lam T.T."/>
            <person name="Chang Q.C."/>
            <person name="Ding S.J."/>
            <person name="Wang X.J."/>
            <person name="Zhu J.G."/>
            <person name="Ruan X.D."/>
            <person name="Zhao L."/>
            <person name="Wei J.T."/>
            <person name="Ye R.Z."/>
            <person name="Que T.C."/>
            <person name="Du C.H."/>
            <person name="Zhou Y.H."/>
            <person name="Cheng J.X."/>
            <person name="Dai P.F."/>
            <person name="Guo W.B."/>
            <person name="Han X.H."/>
            <person name="Huang E.J."/>
            <person name="Li L.F."/>
            <person name="Wei W."/>
            <person name="Gao Y.C."/>
            <person name="Liu J.Z."/>
            <person name="Shao H.Z."/>
            <person name="Wang X."/>
            <person name="Wang C.C."/>
            <person name="Yang T.C."/>
            <person name="Huo Q.B."/>
            <person name="Li W."/>
            <person name="Chen H.Y."/>
            <person name="Chen S.E."/>
            <person name="Zhou L.G."/>
            <person name="Ni X.B."/>
            <person name="Tian J.H."/>
            <person name="Sheng Y."/>
            <person name="Liu T."/>
            <person name="Pan Y.S."/>
            <person name="Xia L.Y."/>
            <person name="Li J."/>
            <person name="Zhao F."/>
            <person name="Cao W.C."/>
        </authorList>
    </citation>
    <scope>NUCLEOTIDE SEQUENCE</scope>
    <source>
        <strain evidence="2">Rsan-2018</strain>
    </source>
</reference>
<dbReference type="SUPFAM" id="SSF53098">
    <property type="entry name" value="Ribonuclease H-like"/>
    <property type="match status" value="1"/>
</dbReference>
<dbReference type="AlphaFoldDB" id="A0A9D4T0J5"/>
<dbReference type="Gene3D" id="3.30.420.10">
    <property type="entry name" value="Ribonuclease H-like superfamily/Ribonuclease H"/>
    <property type="match status" value="1"/>
</dbReference>
<dbReference type="CDD" id="cd09276">
    <property type="entry name" value="Rnase_HI_RT_non_LTR"/>
    <property type="match status" value="1"/>
</dbReference>
<protein>
    <recommendedName>
        <fullName evidence="1">RNase H type-1 domain-containing protein</fullName>
    </recommendedName>
</protein>
<comment type="caution">
    <text evidence="2">The sequence shown here is derived from an EMBL/GenBank/DDBJ whole genome shotgun (WGS) entry which is preliminary data.</text>
</comment>
<sequence length="584" mass="65854">MPPGVTVQAYADDTIINIPAKSRERLGELGSAVLKSVIDWTERAKVKLSKEKTYCVLFSHGQGGREKVRPTVRLNPTDRSLSYKDTLRILGVVFDRRLSFFAHAYHLREKTEALVAKLGTLAHMQGGQLRPIQKVRLYRSVVPAITYASPVWWDELRPDCRLRSRLVSLQRTILLTLLGAYRTTRTTAFQVLMRAPPITLELARCNAEYHLLVARKPVRYGDITLRPDRCQGSSNKPGDAYIYTDGSYSSRCAGAAFVVLRSHERIGAVGRYKVEDATSAYCAEIVALTEALIHVQVHERNTIVNVYTDCLSALQSIAQCHTSDPRIRDIKTLIREISQSVTLMLYRVPGHSGIFGNELADFLATRTALIGTPRRVSLTPRAVKKLLRLQQLHLWAAEWQAPDNDTALAKWVPRVHDIPSWFPPNRALVTFLTGHWSVQRCRPLSLRLPRQAHIAERIAPRLHYIDKRYPELLRHPANRALFILLVRTHNHLNTVTLPDTHPLIGELFGWSHPVGHMRVRSLASVVSVSALSRSAGTHHRDAVPRNHKAPGFKRHFYRGPGTLDLTTLHTPPVQLAVDLSPRTC</sequence>
<dbReference type="GO" id="GO:0003676">
    <property type="term" value="F:nucleic acid binding"/>
    <property type="evidence" value="ECO:0007669"/>
    <property type="project" value="InterPro"/>
</dbReference>